<dbReference type="PANTHER" id="PTHR11785:SF512">
    <property type="entry name" value="SOBREMESA, ISOFORM B"/>
    <property type="match status" value="1"/>
</dbReference>
<dbReference type="PANTHER" id="PTHR11785">
    <property type="entry name" value="AMINO ACID TRANSPORTER"/>
    <property type="match status" value="1"/>
</dbReference>
<evidence type="ECO:0000256" key="2">
    <source>
        <dbReference type="ARBA" id="ARBA00022692"/>
    </source>
</evidence>
<feature type="transmembrane region" description="Helical" evidence="5">
    <location>
        <begin position="275"/>
        <end position="301"/>
    </location>
</feature>
<feature type="transmembrane region" description="Helical" evidence="5">
    <location>
        <begin position="7"/>
        <end position="27"/>
    </location>
</feature>
<proteinExistence type="predicted"/>
<reference evidence="6" key="1">
    <citation type="submission" date="2006-10" db="EMBL/GenBank/DDBJ databases">
        <title>Complete sequence of Solibacter usitatus Ellin6076.</title>
        <authorList>
            <consortium name="US DOE Joint Genome Institute"/>
            <person name="Copeland A."/>
            <person name="Lucas S."/>
            <person name="Lapidus A."/>
            <person name="Barry K."/>
            <person name="Detter J.C."/>
            <person name="Glavina del Rio T."/>
            <person name="Hammon N."/>
            <person name="Israni S."/>
            <person name="Dalin E."/>
            <person name="Tice H."/>
            <person name="Pitluck S."/>
            <person name="Thompson L.S."/>
            <person name="Brettin T."/>
            <person name="Bruce D."/>
            <person name="Han C."/>
            <person name="Tapia R."/>
            <person name="Gilna P."/>
            <person name="Schmutz J."/>
            <person name="Larimer F."/>
            <person name="Land M."/>
            <person name="Hauser L."/>
            <person name="Kyrpides N."/>
            <person name="Mikhailova N."/>
            <person name="Janssen P.H."/>
            <person name="Kuske C.R."/>
            <person name="Richardson P."/>
        </authorList>
    </citation>
    <scope>NUCLEOTIDE SEQUENCE</scope>
    <source>
        <strain evidence="6">Ellin6076</strain>
    </source>
</reference>
<feature type="transmembrane region" description="Helical" evidence="5">
    <location>
        <begin position="119"/>
        <end position="141"/>
    </location>
</feature>
<feature type="transmembrane region" description="Helical" evidence="5">
    <location>
        <begin position="414"/>
        <end position="430"/>
    </location>
</feature>
<feature type="transmembrane region" description="Helical" evidence="5">
    <location>
        <begin position="153"/>
        <end position="175"/>
    </location>
</feature>
<feature type="transmembrane region" description="Helical" evidence="5">
    <location>
        <begin position="389"/>
        <end position="408"/>
    </location>
</feature>
<evidence type="ECO:0000256" key="5">
    <source>
        <dbReference type="SAM" id="Phobius"/>
    </source>
</evidence>
<protein>
    <submittedName>
        <fullName evidence="6">Amino acid permease-associated region</fullName>
    </submittedName>
</protein>
<dbReference type="GO" id="GO:0016020">
    <property type="term" value="C:membrane"/>
    <property type="evidence" value="ECO:0007669"/>
    <property type="project" value="UniProtKB-SubCell"/>
</dbReference>
<sequence length="435" mass="45617">MTNRRQLGLFDATMIVMGGIVGSGIFMNPSVVARQVHTPFLILGVWLAGGALAILGAFIWAELATRLPGAGGQYLYLREAYDPAVAFVYGWVLLLVTQTGGMAAVAVTFARYYREISGVAWSDSAIAAAVLLGLTAINCMGARAGSNVQSALMLMKTGAIAVLVIAGIALGGGTIHPLPLLDRPVSLGLLGALGAGMIPVAFAYGGWQTATFVAGEMRNPGRDLSRGLVAGVTGVVVLYLAVNVVCLKVLRPEGLAATRTPASAVMRAAMGDRGAWWIALGIAISTLGFLSQGMLTAPRVYNAMARDGLFFERVGRLSPRTGAPVTAIVLQGIASTVIAFSGKYEQILNYEVSVDFIAFALAGGALFLFRREGRGDQQGGIYRAPGHPYTTALFVAACVAIVASTVITDPLNSARGWGIMLTGVPVYLYWRRKAQ</sequence>
<dbReference type="PIRSF" id="PIRSF006060">
    <property type="entry name" value="AA_transporter"/>
    <property type="match status" value="1"/>
</dbReference>
<name>Q02AV3_SOLUE</name>
<keyword evidence="2 5" id="KW-0812">Transmembrane</keyword>
<dbReference type="Pfam" id="PF13520">
    <property type="entry name" value="AA_permease_2"/>
    <property type="match status" value="1"/>
</dbReference>
<evidence type="ECO:0000256" key="1">
    <source>
        <dbReference type="ARBA" id="ARBA00004141"/>
    </source>
</evidence>
<comment type="subcellular location">
    <subcellularLocation>
        <location evidence="1">Membrane</location>
        <topology evidence="1">Multi-pass membrane protein</topology>
    </subcellularLocation>
</comment>
<dbReference type="FunCoup" id="Q02AV3">
    <property type="interactions" value="299"/>
</dbReference>
<feature type="transmembrane region" description="Helical" evidence="5">
    <location>
        <begin position="84"/>
        <end position="113"/>
    </location>
</feature>
<feature type="transmembrane region" description="Helical" evidence="5">
    <location>
        <begin position="39"/>
        <end position="63"/>
    </location>
</feature>
<dbReference type="eggNOG" id="COG0531">
    <property type="taxonomic scope" value="Bacteria"/>
</dbReference>
<dbReference type="HOGENOM" id="CLU_007946_3_4_0"/>
<dbReference type="AlphaFoldDB" id="Q02AV3"/>
<dbReference type="Gene3D" id="1.20.1740.10">
    <property type="entry name" value="Amino acid/polyamine transporter I"/>
    <property type="match status" value="1"/>
</dbReference>
<dbReference type="InParanoid" id="Q02AV3"/>
<gene>
    <name evidence="6" type="ordered locus">Acid_0814</name>
</gene>
<dbReference type="InterPro" id="IPR050598">
    <property type="entry name" value="AminoAcid_Transporter"/>
</dbReference>
<keyword evidence="4 5" id="KW-0472">Membrane</keyword>
<feature type="transmembrane region" description="Helical" evidence="5">
    <location>
        <begin position="347"/>
        <end position="369"/>
    </location>
</feature>
<dbReference type="InterPro" id="IPR002293">
    <property type="entry name" value="AA/rel_permease1"/>
</dbReference>
<dbReference type="EMBL" id="CP000473">
    <property type="protein sequence ID" value="ABJ81813.1"/>
    <property type="molecule type" value="Genomic_DNA"/>
</dbReference>
<dbReference type="STRING" id="234267.Acid_0814"/>
<evidence type="ECO:0000313" key="6">
    <source>
        <dbReference type="EMBL" id="ABJ81813.1"/>
    </source>
</evidence>
<organism evidence="6">
    <name type="scientific">Solibacter usitatus (strain Ellin6076)</name>
    <dbReference type="NCBI Taxonomy" id="234267"/>
    <lineage>
        <taxon>Bacteria</taxon>
        <taxon>Pseudomonadati</taxon>
        <taxon>Acidobacteriota</taxon>
        <taxon>Terriglobia</taxon>
        <taxon>Bryobacterales</taxon>
        <taxon>Solibacteraceae</taxon>
        <taxon>Candidatus Solibacter</taxon>
    </lineage>
</organism>
<feature type="transmembrane region" description="Helical" evidence="5">
    <location>
        <begin position="228"/>
        <end position="250"/>
    </location>
</feature>
<feature type="transmembrane region" description="Helical" evidence="5">
    <location>
        <begin position="187"/>
        <end position="207"/>
    </location>
</feature>
<evidence type="ECO:0000256" key="3">
    <source>
        <dbReference type="ARBA" id="ARBA00022989"/>
    </source>
</evidence>
<accession>Q02AV3</accession>
<keyword evidence="3 5" id="KW-1133">Transmembrane helix</keyword>
<dbReference type="KEGG" id="sus:Acid_0814"/>
<dbReference type="GO" id="GO:0015179">
    <property type="term" value="F:L-amino acid transmembrane transporter activity"/>
    <property type="evidence" value="ECO:0007669"/>
    <property type="project" value="TreeGrafter"/>
</dbReference>
<evidence type="ECO:0000256" key="4">
    <source>
        <dbReference type="ARBA" id="ARBA00023136"/>
    </source>
</evidence>